<evidence type="ECO:0000256" key="6">
    <source>
        <dbReference type="ARBA" id="ARBA00022737"/>
    </source>
</evidence>
<dbReference type="Pfam" id="PF00096">
    <property type="entry name" value="zf-C2H2"/>
    <property type="match status" value="2"/>
</dbReference>
<evidence type="ECO:0000256" key="11">
    <source>
        <dbReference type="ARBA" id="ARBA00023163"/>
    </source>
</evidence>
<proteinExistence type="inferred from homology"/>
<feature type="domain" description="C2H2-type" evidence="15">
    <location>
        <begin position="554"/>
        <end position="581"/>
    </location>
</feature>
<feature type="region of interest" description="Disordered" evidence="14">
    <location>
        <begin position="148"/>
        <end position="167"/>
    </location>
</feature>
<dbReference type="PROSITE" id="PS50157">
    <property type="entry name" value="ZINC_FINGER_C2H2_2"/>
    <property type="match status" value="3"/>
</dbReference>
<dbReference type="GO" id="GO:0005737">
    <property type="term" value="C:cytoplasm"/>
    <property type="evidence" value="ECO:0007669"/>
    <property type="project" value="UniProtKB-SubCell"/>
</dbReference>
<keyword evidence="7 13" id="KW-0863">Zinc-finger</keyword>
<comment type="caution">
    <text evidence="16">The sequence shown here is derived from an EMBL/GenBank/DDBJ whole genome shotgun (WGS) entry which is preliminary data.</text>
</comment>
<evidence type="ECO:0000256" key="1">
    <source>
        <dbReference type="ARBA" id="ARBA00004123"/>
    </source>
</evidence>
<feature type="domain" description="C2H2-type" evidence="15">
    <location>
        <begin position="526"/>
        <end position="553"/>
    </location>
</feature>
<dbReference type="FunFam" id="3.30.160.60:FF:000092">
    <property type="entry name" value="Early growth response protein 3"/>
    <property type="match status" value="1"/>
</dbReference>
<dbReference type="GO" id="GO:0008270">
    <property type="term" value="F:zinc ion binding"/>
    <property type="evidence" value="ECO:0007669"/>
    <property type="project" value="UniProtKB-KW"/>
</dbReference>
<evidence type="ECO:0000256" key="5">
    <source>
        <dbReference type="ARBA" id="ARBA00022723"/>
    </source>
</evidence>
<dbReference type="PANTHER" id="PTHR23235">
    <property type="entry name" value="KRUEPPEL-LIKE TRANSCRIPTION FACTOR"/>
    <property type="match status" value="1"/>
</dbReference>
<name>A0ABD2X2X3_9HYME</name>
<evidence type="ECO:0000256" key="13">
    <source>
        <dbReference type="PROSITE-ProRule" id="PRU00042"/>
    </source>
</evidence>
<keyword evidence="6" id="KW-0677">Repeat</keyword>
<dbReference type="GO" id="GO:0005634">
    <property type="term" value="C:nucleus"/>
    <property type="evidence" value="ECO:0007669"/>
    <property type="project" value="UniProtKB-SubCell"/>
</dbReference>
<dbReference type="InterPro" id="IPR036236">
    <property type="entry name" value="Znf_C2H2_sf"/>
</dbReference>
<dbReference type="SMART" id="SM00355">
    <property type="entry name" value="ZnF_C2H2"/>
    <property type="match status" value="3"/>
</dbReference>
<evidence type="ECO:0000313" key="17">
    <source>
        <dbReference type="Proteomes" id="UP001627154"/>
    </source>
</evidence>
<keyword evidence="12" id="KW-0539">Nucleus</keyword>
<feature type="compositionally biased region" description="Polar residues" evidence="14">
    <location>
        <begin position="157"/>
        <end position="167"/>
    </location>
</feature>
<dbReference type="AlphaFoldDB" id="A0ABD2X2X3"/>
<evidence type="ECO:0000256" key="8">
    <source>
        <dbReference type="ARBA" id="ARBA00022833"/>
    </source>
</evidence>
<accession>A0ABD2X2X3</accession>
<keyword evidence="11" id="KW-0804">Transcription</keyword>
<dbReference type="Proteomes" id="UP001627154">
    <property type="component" value="Unassembled WGS sequence"/>
</dbReference>
<comment type="subcellular location">
    <subcellularLocation>
        <location evidence="2">Cytoplasm</location>
    </subcellularLocation>
    <subcellularLocation>
        <location evidence="1">Nucleus</location>
    </subcellularLocation>
</comment>
<sequence length="598" mass="66664">MTMDSSIEIIGCPSHSALTTPFLLSSPPVGHHHATFNLQTVQLSFDTCLTYNTTTICNPDAHGCIATVNLMTEPSSLVATNGSDTVTAPTCLQTRTLTSLNTNSFSVATSKSSLSQCSSLRKVHCQPYEQKLDKKFESNNSYNQSLENTKKRHLKSSDNNNQSQCSLGNIVSNRIPDEKDKLDDLNTPITTNSDLPSFFGPAALVEPPPISGSLTNSELSLEEEPIDGEVSRHSCEKHDSKSQNCICHDSNQPPSRLTNCSHSSNISLVDDIDIKSNASSSGVILYSVPNSSIAEPSISNNVSISTMPTLKYSAVFATSYTQAIDNDCSNNRSTHNLSSPATWSTSGNENNSTHVTFPHSNINSEYHNENSDLLVIESKPPISDYRNNGDSETTNWLNARDESYGNNMITQQLIENLQETVLKQEPSNNTIFCQQSCMETPELEMQLAEYNPSTSKGHEILSQVYQHSSTPLKLMPVKPRKYPNRPSKTPVHERPYACPVNNCDRRFSRSDELTRHIRIHTGQKPFQCRICMRSFSRSDHLTTHVRTHTGEKPFCCDLCGRKFARSDEKKRHTKVHLKQKHKREINHSSMHDHLIVNH</sequence>
<dbReference type="EMBL" id="JBJJXI010000055">
    <property type="protein sequence ID" value="KAL3399484.1"/>
    <property type="molecule type" value="Genomic_DNA"/>
</dbReference>
<protein>
    <recommendedName>
        <fullName evidence="15">C2H2-type domain-containing protein</fullName>
    </recommendedName>
</protein>
<evidence type="ECO:0000256" key="7">
    <source>
        <dbReference type="ARBA" id="ARBA00022771"/>
    </source>
</evidence>
<dbReference type="PANTHER" id="PTHR23235:SF60">
    <property type="entry name" value="STRIPE, ISOFORM D"/>
    <property type="match status" value="1"/>
</dbReference>
<comment type="similarity">
    <text evidence="3">Belongs to the EGR C2H2-type zinc-finger protein family.</text>
</comment>
<evidence type="ECO:0000256" key="4">
    <source>
        <dbReference type="ARBA" id="ARBA00022490"/>
    </source>
</evidence>
<dbReference type="PROSITE" id="PS00028">
    <property type="entry name" value="ZINC_FINGER_C2H2_1"/>
    <property type="match status" value="3"/>
</dbReference>
<dbReference type="SUPFAM" id="SSF57667">
    <property type="entry name" value="beta-beta-alpha zinc fingers"/>
    <property type="match status" value="2"/>
</dbReference>
<keyword evidence="4" id="KW-0963">Cytoplasm</keyword>
<reference evidence="16 17" key="1">
    <citation type="journal article" date="2024" name="bioRxiv">
        <title>A reference genome for Trichogramma kaykai: A tiny desert-dwelling parasitoid wasp with competing sex-ratio distorters.</title>
        <authorList>
            <person name="Culotta J."/>
            <person name="Lindsey A.R."/>
        </authorList>
    </citation>
    <scope>NUCLEOTIDE SEQUENCE [LARGE SCALE GENOMIC DNA]</scope>
    <source>
        <strain evidence="16 17">KSX58</strain>
    </source>
</reference>
<evidence type="ECO:0000313" key="16">
    <source>
        <dbReference type="EMBL" id="KAL3399484.1"/>
    </source>
</evidence>
<evidence type="ECO:0000256" key="3">
    <source>
        <dbReference type="ARBA" id="ARBA00005682"/>
    </source>
</evidence>
<evidence type="ECO:0000256" key="9">
    <source>
        <dbReference type="ARBA" id="ARBA00023015"/>
    </source>
</evidence>
<evidence type="ECO:0000256" key="2">
    <source>
        <dbReference type="ARBA" id="ARBA00004496"/>
    </source>
</evidence>
<feature type="domain" description="C2H2-type" evidence="15">
    <location>
        <begin position="496"/>
        <end position="525"/>
    </location>
</feature>
<keyword evidence="17" id="KW-1185">Reference proteome</keyword>
<feature type="region of interest" description="Disordered" evidence="14">
    <location>
        <begin position="474"/>
        <end position="493"/>
    </location>
</feature>
<evidence type="ECO:0000256" key="10">
    <source>
        <dbReference type="ARBA" id="ARBA00023125"/>
    </source>
</evidence>
<evidence type="ECO:0000256" key="12">
    <source>
        <dbReference type="ARBA" id="ARBA00023242"/>
    </source>
</evidence>
<gene>
    <name evidence="16" type="ORF">TKK_006766</name>
</gene>
<organism evidence="16 17">
    <name type="scientific">Trichogramma kaykai</name>
    <dbReference type="NCBI Taxonomy" id="54128"/>
    <lineage>
        <taxon>Eukaryota</taxon>
        <taxon>Metazoa</taxon>
        <taxon>Ecdysozoa</taxon>
        <taxon>Arthropoda</taxon>
        <taxon>Hexapoda</taxon>
        <taxon>Insecta</taxon>
        <taxon>Pterygota</taxon>
        <taxon>Neoptera</taxon>
        <taxon>Endopterygota</taxon>
        <taxon>Hymenoptera</taxon>
        <taxon>Apocrita</taxon>
        <taxon>Proctotrupomorpha</taxon>
        <taxon>Chalcidoidea</taxon>
        <taxon>Trichogrammatidae</taxon>
        <taxon>Trichogramma</taxon>
    </lineage>
</organism>
<dbReference type="GO" id="GO:0003677">
    <property type="term" value="F:DNA binding"/>
    <property type="evidence" value="ECO:0007669"/>
    <property type="project" value="UniProtKB-KW"/>
</dbReference>
<keyword evidence="9" id="KW-0805">Transcription regulation</keyword>
<evidence type="ECO:0000256" key="14">
    <source>
        <dbReference type="SAM" id="MobiDB-lite"/>
    </source>
</evidence>
<keyword evidence="5" id="KW-0479">Metal-binding</keyword>
<evidence type="ECO:0000259" key="15">
    <source>
        <dbReference type="PROSITE" id="PS50157"/>
    </source>
</evidence>
<dbReference type="Gene3D" id="3.30.160.60">
    <property type="entry name" value="Classic Zinc Finger"/>
    <property type="match status" value="3"/>
</dbReference>
<dbReference type="InterPro" id="IPR013087">
    <property type="entry name" value="Znf_C2H2_type"/>
</dbReference>
<keyword evidence="8" id="KW-0862">Zinc</keyword>
<keyword evidence="10" id="KW-0238">DNA-binding</keyword>